<dbReference type="WBParaSite" id="HPLM_0000534001-mRNA-1">
    <property type="protein sequence ID" value="HPLM_0000534001-mRNA-1"/>
    <property type="gene ID" value="HPLM_0000534001"/>
</dbReference>
<dbReference type="AlphaFoldDB" id="A0A0N4W5R9"/>
<organism evidence="2">
    <name type="scientific">Haemonchus placei</name>
    <name type="common">Barber's pole worm</name>
    <dbReference type="NCBI Taxonomy" id="6290"/>
    <lineage>
        <taxon>Eukaryota</taxon>
        <taxon>Metazoa</taxon>
        <taxon>Ecdysozoa</taxon>
        <taxon>Nematoda</taxon>
        <taxon>Chromadorea</taxon>
        <taxon>Rhabditida</taxon>
        <taxon>Rhabditina</taxon>
        <taxon>Rhabditomorpha</taxon>
        <taxon>Strongyloidea</taxon>
        <taxon>Trichostrongylidae</taxon>
        <taxon>Haemonchus</taxon>
    </lineage>
</organism>
<feature type="compositionally biased region" description="Polar residues" evidence="1">
    <location>
        <begin position="55"/>
        <end position="75"/>
    </location>
</feature>
<accession>A0A0N4W5R9</accession>
<evidence type="ECO:0000313" key="2">
    <source>
        <dbReference type="WBParaSite" id="HPLM_0000534001-mRNA-1"/>
    </source>
</evidence>
<sequence>MWRICGCTWYPAHQLSQKLAFIWEVSGRRFGAVSKIKPLVLVHCGIAWQTLESNQPPRQSLQATRDSLTKNSNKNMPYLPEAERVPDKAALRANTARQRLVKSQDQNSLPKRRRTRMAICASIARTLASDACIEDLVMQARKIKYDVIGLTEARRHRRCTLHFRLERN</sequence>
<evidence type="ECO:0000256" key="1">
    <source>
        <dbReference type="SAM" id="MobiDB-lite"/>
    </source>
</evidence>
<proteinExistence type="predicted"/>
<reference evidence="2" key="1">
    <citation type="submission" date="2017-02" db="UniProtKB">
        <authorList>
            <consortium name="WormBaseParasite"/>
        </authorList>
    </citation>
    <scope>IDENTIFICATION</scope>
</reference>
<feature type="region of interest" description="Disordered" evidence="1">
    <location>
        <begin position="55"/>
        <end position="79"/>
    </location>
</feature>
<protein>
    <submittedName>
        <fullName evidence="2">Uncharacterized protein</fullName>
    </submittedName>
</protein>
<name>A0A0N4W5R9_HAEPC</name>